<gene>
    <name evidence="2" type="ORF">A3G49_02870</name>
</gene>
<reference evidence="2 3" key="1">
    <citation type="journal article" date="2016" name="Nat. Commun.">
        <title>Thousands of microbial genomes shed light on interconnected biogeochemical processes in an aquifer system.</title>
        <authorList>
            <person name="Anantharaman K."/>
            <person name="Brown C.T."/>
            <person name="Hug L.A."/>
            <person name="Sharon I."/>
            <person name="Castelle C.J."/>
            <person name="Probst A.J."/>
            <person name="Thomas B.C."/>
            <person name="Singh A."/>
            <person name="Wilkins M.J."/>
            <person name="Karaoz U."/>
            <person name="Brodie E.L."/>
            <person name="Williams K.H."/>
            <person name="Hubbard S.S."/>
            <person name="Banfield J.F."/>
        </authorList>
    </citation>
    <scope>NUCLEOTIDE SEQUENCE [LARGE SCALE GENOMIC DNA]</scope>
</reference>
<dbReference type="PANTHER" id="PTHR32027">
    <property type="entry name" value="CYTOSINE DEAMINASE"/>
    <property type="match status" value="1"/>
</dbReference>
<comment type="caution">
    <text evidence="2">The sequence shown here is derived from an EMBL/GenBank/DDBJ whole genome shotgun (WGS) entry which is preliminary data.</text>
</comment>
<dbReference type="InterPro" id="IPR052349">
    <property type="entry name" value="Metallo-hydrolase_Enzymes"/>
</dbReference>
<accession>A0A1G2LR87</accession>
<sequence length="353" mass="39733">MNSQKTGQYALNIIENEYEIKGGLIDCHQHLDRRNTLNKEGYTLIENGATLRQKQDYIDEFKRKPDYKAALYDRILEGVSDMGIQGIKGCRSYIDADATIGLEAINAALKVKGQAMNQGFYLQIAASPVKGLFFNEDRIQFELGCELADVIGVIPSRGIKIPDPTLPFDYQTLQENMKYFFEVAWRLKKPIDLQIDQANDTREWESKILCGVAREFRNRGYTHSIATTHCISLGAQTLVEIKRIAKEFKALGIHVIVCPGAALDMKQDRKQHGPTRNSIAPVKELLEEGVVVALGTDNVSDIFMRFSSGDFRTEIEKLTNAVRWQEDLSLLADLATTNGRLVLGLPLPHEKEE</sequence>
<proteinExistence type="predicted"/>
<dbReference type="SUPFAM" id="SSF51556">
    <property type="entry name" value="Metallo-dependent hydrolases"/>
    <property type="match status" value="1"/>
</dbReference>
<protein>
    <recommendedName>
        <fullName evidence="1">Amidohydrolase-related domain-containing protein</fullName>
    </recommendedName>
</protein>
<name>A0A1G2LR87_9BACT</name>
<dbReference type="InterPro" id="IPR032466">
    <property type="entry name" value="Metal_Hydrolase"/>
</dbReference>
<dbReference type="Pfam" id="PF01979">
    <property type="entry name" value="Amidohydro_1"/>
    <property type="match status" value="1"/>
</dbReference>
<evidence type="ECO:0000259" key="1">
    <source>
        <dbReference type="Pfam" id="PF01979"/>
    </source>
</evidence>
<dbReference type="PANTHER" id="PTHR32027:SF0">
    <property type="entry name" value="CYTOSINE DEAMINASE"/>
    <property type="match status" value="1"/>
</dbReference>
<organism evidence="2 3">
    <name type="scientific">Candidatus Sungbacteria bacterium RIFCSPLOWO2_12_FULL_41_11</name>
    <dbReference type="NCBI Taxonomy" id="1802286"/>
    <lineage>
        <taxon>Bacteria</taxon>
        <taxon>Candidatus Sungiibacteriota</taxon>
    </lineage>
</organism>
<dbReference type="GO" id="GO:0016814">
    <property type="term" value="F:hydrolase activity, acting on carbon-nitrogen (but not peptide) bonds, in cyclic amidines"/>
    <property type="evidence" value="ECO:0007669"/>
    <property type="project" value="TreeGrafter"/>
</dbReference>
<dbReference type="Gene3D" id="3.20.20.140">
    <property type="entry name" value="Metal-dependent hydrolases"/>
    <property type="match status" value="1"/>
</dbReference>
<dbReference type="Proteomes" id="UP000177171">
    <property type="component" value="Unassembled WGS sequence"/>
</dbReference>
<dbReference type="EMBL" id="MHQY01000013">
    <property type="protein sequence ID" value="OHA14158.1"/>
    <property type="molecule type" value="Genomic_DNA"/>
</dbReference>
<evidence type="ECO:0000313" key="3">
    <source>
        <dbReference type="Proteomes" id="UP000177171"/>
    </source>
</evidence>
<evidence type="ECO:0000313" key="2">
    <source>
        <dbReference type="EMBL" id="OHA14158.1"/>
    </source>
</evidence>
<dbReference type="AlphaFoldDB" id="A0A1G2LR87"/>
<dbReference type="InterPro" id="IPR006680">
    <property type="entry name" value="Amidohydro-rel"/>
</dbReference>
<feature type="domain" description="Amidohydrolase-related" evidence="1">
    <location>
        <begin position="23"/>
        <end position="345"/>
    </location>
</feature>